<evidence type="ECO:0000256" key="1">
    <source>
        <dbReference type="SAM" id="MobiDB-lite"/>
    </source>
</evidence>
<protein>
    <submittedName>
        <fullName evidence="2">Uncharacterized protein</fullName>
    </submittedName>
</protein>
<accession>E4ZC86</accession>
<name>E4ZC86_NEIL0</name>
<proteinExistence type="predicted"/>
<evidence type="ECO:0000313" key="3">
    <source>
        <dbReference type="Proteomes" id="UP000008723"/>
    </source>
</evidence>
<dbReference type="EMBL" id="FN995097">
    <property type="protein sequence ID" value="CBN86965.1"/>
    <property type="molecule type" value="Genomic_DNA"/>
</dbReference>
<dbReference type="KEGG" id="nla:NLA_7290"/>
<dbReference type="Proteomes" id="UP000008723">
    <property type="component" value="Chromosome"/>
</dbReference>
<dbReference type="AlphaFoldDB" id="E4ZC86"/>
<organism evidence="2 3">
    <name type="scientific">Neisseria lactamica (strain 020-06)</name>
    <dbReference type="NCBI Taxonomy" id="489653"/>
    <lineage>
        <taxon>Bacteria</taxon>
        <taxon>Pseudomonadati</taxon>
        <taxon>Pseudomonadota</taxon>
        <taxon>Betaproteobacteria</taxon>
        <taxon>Neisseriales</taxon>
        <taxon>Neisseriaceae</taxon>
        <taxon>Neisseria</taxon>
    </lineage>
</organism>
<gene>
    <name evidence="2" type="ordered locus">NLA_7290</name>
</gene>
<sequence>MSCAKVPGNKEKMPSENSRPPFRRHPSVCQNRALHVKITHSNTGISL</sequence>
<evidence type="ECO:0000313" key="2">
    <source>
        <dbReference type="EMBL" id="CBN86965.1"/>
    </source>
</evidence>
<reference evidence="2 3" key="1">
    <citation type="journal article" date="2010" name="BMC Genomics">
        <title>Independent evolution of the core and accessory gene sets in the genus Neisseria: insights gained from the genome of Neisseria lactamica isolate 020-06.</title>
        <authorList>
            <person name="Bennett J.S."/>
            <person name="Bentley S.D."/>
            <person name="Vernikos G.S."/>
            <person name="Quail M.A."/>
            <person name="Cherevach I."/>
            <person name="White B."/>
            <person name="Parkhill J."/>
            <person name="Maiden M.C."/>
        </authorList>
    </citation>
    <scope>NUCLEOTIDE SEQUENCE [LARGE SCALE GENOMIC DNA]</scope>
    <source>
        <strain evidence="2 3">020-06</strain>
    </source>
</reference>
<dbReference type="HOGENOM" id="CLU_3254494_0_0_4"/>
<feature type="region of interest" description="Disordered" evidence="1">
    <location>
        <begin position="1"/>
        <end position="26"/>
    </location>
</feature>